<evidence type="ECO:0000256" key="2">
    <source>
        <dbReference type="ARBA" id="ARBA00022980"/>
    </source>
</evidence>
<proteinExistence type="inferred from homology"/>
<evidence type="ECO:0000313" key="4">
    <source>
        <dbReference type="EMBL" id="SPC84293.1"/>
    </source>
</evidence>
<evidence type="ECO:0000256" key="1">
    <source>
        <dbReference type="ARBA" id="ARBA00006194"/>
    </source>
</evidence>
<keyword evidence="3" id="KW-0687">Ribonucleoprotein</keyword>
<dbReference type="GO" id="GO:0006412">
    <property type="term" value="P:translation"/>
    <property type="evidence" value="ECO:0007669"/>
    <property type="project" value="InterPro"/>
</dbReference>
<dbReference type="GO" id="GO:0003735">
    <property type="term" value="F:structural constituent of ribosome"/>
    <property type="evidence" value="ECO:0007669"/>
    <property type="project" value="InterPro"/>
</dbReference>
<comment type="similarity">
    <text evidence="1">Belongs to the universal ribosomal protein uS11 family.</text>
</comment>
<dbReference type="GO" id="GO:0005840">
    <property type="term" value="C:ribosome"/>
    <property type="evidence" value="ECO:0007669"/>
    <property type="project" value="UniProtKB-KW"/>
</dbReference>
<dbReference type="InterPro" id="IPR036967">
    <property type="entry name" value="Ribosomal_uS11_sf"/>
</dbReference>
<gene>
    <name evidence="4" type="ORF">FSB_LOCUS12175</name>
</gene>
<keyword evidence="2" id="KW-0689">Ribosomal protein</keyword>
<dbReference type="GO" id="GO:1990904">
    <property type="term" value="C:ribonucleoprotein complex"/>
    <property type="evidence" value="ECO:0007669"/>
    <property type="project" value="UniProtKB-KW"/>
</dbReference>
<dbReference type="EMBL" id="OIVN01000701">
    <property type="protein sequence ID" value="SPC84293.1"/>
    <property type="molecule type" value="Genomic_DNA"/>
</dbReference>
<name>A0A2N9FAU1_FAGSY</name>
<protein>
    <submittedName>
        <fullName evidence="4">Uncharacterized protein</fullName>
    </submittedName>
</protein>
<dbReference type="AlphaFoldDB" id="A0A2N9FAU1"/>
<accession>A0A2N9FAU1</accession>
<dbReference type="PANTHER" id="PTHR11759">
    <property type="entry name" value="40S RIBOSOMAL PROTEIN S14/30S RIBOSOMAL PROTEIN S11"/>
    <property type="match status" value="1"/>
</dbReference>
<evidence type="ECO:0000256" key="3">
    <source>
        <dbReference type="ARBA" id="ARBA00023274"/>
    </source>
</evidence>
<sequence length="87" mass="9222">MDLESCLLIPRKGTPFAAEIAARNAIRKAMEQGMQRANVMIKGAGVGGDAALRAILRSGIVLGFIREVTHMPHNGCSPGPVPEVWVA</sequence>
<organism evidence="4">
    <name type="scientific">Fagus sylvatica</name>
    <name type="common">Beechnut</name>
    <dbReference type="NCBI Taxonomy" id="28930"/>
    <lineage>
        <taxon>Eukaryota</taxon>
        <taxon>Viridiplantae</taxon>
        <taxon>Streptophyta</taxon>
        <taxon>Embryophyta</taxon>
        <taxon>Tracheophyta</taxon>
        <taxon>Spermatophyta</taxon>
        <taxon>Magnoliopsida</taxon>
        <taxon>eudicotyledons</taxon>
        <taxon>Gunneridae</taxon>
        <taxon>Pentapetalae</taxon>
        <taxon>rosids</taxon>
        <taxon>fabids</taxon>
        <taxon>Fagales</taxon>
        <taxon>Fagaceae</taxon>
        <taxon>Fagus</taxon>
    </lineage>
</organism>
<reference evidence="4" key="1">
    <citation type="submission" date="2018-02" db="EMBL/GenBank/DDBJ databases">
        <authorList>
            <person name="Cohen D.B."/>
            <person name="Kent A.D."/>
        </authorList>
    </citation>
    <scope>NUCLEOTIDE SEQUENCE</scope>
</reference>
<dbReference type="InterPro" id="IPR001971">
    <property type="entry name" value="Ribosomal_uS11"/>
</dbReference>
<dbReference type="Gene3D" id="3.30.420.80">
    <property type="entry name" value="Ribosomal protein S11"/>
    <property type="match status" value="1"/>
</dbReference>
<dbReference type="SUPFAM" id="SSF53137">
    <property type="entry name" value="Translational machinery components"/>
    <property type="match status" value="1"/>
</dbReference>
<dbReference type="Pfam" id="PF00411">
    <property type="entry name" value="Ribosomal_S11"/>
    <property type="match status" value="1"/>
</dbReference>